<accession>A0ABQ5NC63</accession>
<sequence>MLMEAKKSLRLMIYYFKFNLSSVMEYRMSFLMQCFGMILNNSAFIFFWWILFNNVNTIGGYTFQDEMMLWAISSTSFGLSYVVFGNLNQITKMILNGELDTYLLQPKDPLLNIICSKTVVSAWGDTLYGIILFFLTRGLDLKGFMLFVIFCITGALIFSAVLVSFHALSFYTGNTEGLAQLVIEFLVTFGIYPEGIFNNVIKVILYTVIPTVFIVYIPASVINHFSIISLLKVLGVAAVWIIIAYIMFYRGLKRYESGNLITSKL</sequence>
<feature type="transmembrane region" description="Helical" evidence="1">
    <location>
        <begin position="30"/>
        <end position="52"/>
    </location>
</feature>
<feature type="transmembrane region" description="Helical" evidence="1">
    <location>
        <begin position="200"/>
        <end position="219"/>
    </location>
</feature>
<feature type="transmembrane region" description="Helical" evidence="1">
    <location>
        <begin position="177"/>
        <end position="193"/>
    </location>
</feature>
<protein>
    <recommendedName>
        <fullName evidence="4">ABC transporter permease</fullName>
    </recommendedName>
</protein>
<dbReference type="PANTHER" id="PTHR36833">
    <property type="entry name" value="SLR0610 PROTEIN-RELATED"/>
    <property type="match status" value="1"/>
</dbReference>
<feature type="transmembrane region" description="Helical" evidence="1">
    <location>
        <begin position="67"/>
        <end position="84"/>
    </location>
</feature>
<dbReference type="Pfam" id="PF06182">
    <property type="entry name" value="ABC2_membrane_6"/>
    <property type="match status" value="1"/>
</dbReference>
<dbReference type="RefSeq" id="WP_264852172.1">
    <property type="nucleotide sequence ID" value="NZ_BRXR01000001.1"/>
</dbReference>
<dbReference type="Proteomes" id="UP001208567">
    <property type="component" value="Unassembled WGS sequence"/>
</dbReference>
<keyword evidence="1" id="KW-1133">Transmembrane helix</keyword>
<feature type="transmembrane region" description="Helical" evidence="1">
    <location>
        <begin position="144"/>
        <end position="171"/>
    </location>
</feature>
<keyword evidence="1" id="KW-0472">Membrane</keyword>
<dbReference type="InterPro" id="IPR010390">
    <property type="entry name" value="ABC-2_transporter-like"/>
</dbReference>
<evidence type="ECO:0000256" key="1">
    <source>
        <dbReference type="SAM" id="Phobius"/>
    </source>
</evidence>
<evidence type="ECO:0008006" key="4">
    <source>
        <dbReference type="Google" id="ProtNLM"/>
    </source>
</evidence>
<evidence type="ECO:0000313" key="2">
    <source>
        <dbReference type="EMBL" id="GLC32863.1"/>
    </source>
</evidence>
<keyword evidence="3" id="KW-1185">Reference proteome</keyword>
<name>A0ABQ5NC63_9CLOT</name>
<keyword evidence="1" id="KW-0812">Transmembrane</keyword>
<feature type="transmembrane region" description="Helical" evidence="1">
    <location>
        <begin position="225"/>
        <end position="248"/>
    </location>
</feature>
<reference evidence="2 3" key="1">
    <citation type="journal article" date="2024" name="Int. J. Syst. Evol. Microbiol.">
        <title>Clostridium omnivorum sp. nov., isolated from anoxic soil under the treatment of reductive soil disinfestation.</title>
        <authorList>
            <person name="Ueki A."/>
            <person name="Tonouchi A."/>
            <person name="Kaku N."/>
            <person name="Honma S."/>
            <person name="Ueki K."/>
        </authorList>
    </citation>
    <scope>NUCLEOTIDE SEQUENCE [LARGE SCALE GENOMIC DNA]</scope>
    <source>
        <strain evidence="2 3">E14</strain>
    </source>
</reference>
<proteinExistence type="predicted"/>
<dbReference type="EMBL" id="BRXR01000001">
    <property type="protein sequence ID" value="GLC32863.1"/>
    <property type="molecule type" value="Genomic_DNA"/>
</dbReference>
<organism evidence="2 3">
    <name type="scientific">Clostridium omnivorum</name>
    <dbReference type="NCBI Taxonomy" id="1604902"/>
    <lineage>
        <taxon>Bacteria</taxon>
        <taxon>Bacillati</taxon>
        <taxon>Bacillota</taxon>
        <taxon>Clostridia</taxon>
        <taxon>Eubacteriales</taxon>
        <taxon>Clostridiaceae</taxon>
        <taxon>Clostridium</taxon>
    </lineage>
</organism>
<evidence type="ECO:0000313" key="3">
    <source>
        <dbReference type="Proteomes" id="UP001208567"/>
    </source>
</evidence>
<dbReference type="PANTHER" id="PTHR36833:SF1">
    <property type="entry name" value="INTEGRAL MEMBRANE TRANSPORT PROTEIN"/>
    <property type="match status" value="1"/>
</dbReference>
<gene>
    <name evidence="2" type="ORF">bsdE14_42730</name>
</gene>
<comment type="caution">
    <text evidence="2">The sequence shown here is derived from an EMBL/GenBank/DDBJ whole genome shotgun (WGS) entry which is preliminary data.</text>
</comment>